<name>A0A4R6V1V5_9ACTN</name>
<protein>
    <submittedName>
        <fullName evidence="1">Uncharacterized protein</fullName>
    </submittedName>
</protein>
<keyword evidence="2" id="KW-1185">Reference proteome</keyword>
<organism evidence="1 2">
    <name type="scientific">Actinorugispora endophytica</name>
    <dbReference type="NCBI Taxonomy" id="1605990"/>
    <lineage>
        <taxon>Bacteria</taxon>
        <taxon>Bacillati</taxon>
        <taxon>Actinomycetota</taxon>
        <taxon>Actinomycetes</taxon>
        <taxon>Streptosporangiales</taxon>
        <taxon>Nocardiopsidaceae</taxon>
        <taxon>Actinorugispora</taxon>
    </lineage>
</organism>
<evidence type="ECO:0000313" key="1">
    <source>
        <dbReference type="EMBL" id="TDQ52415.1"/>
    </source>
</evidence>
<proteinExistence type="predicted"/>
<reference evidence="1 2" key="1">
    <citation type="submission" date="2019-03" db="EMBL/GenBank/DDBJ databases">
        <title>Genomic Encyclopedia of Type Strains, Phase IV (KMG-IV): sequencing the most valuable type-strain genomes for metagenomic binning, comparative biology and taxonomic classification.</title>
        <authorList>
            <person name="Goeker M."/>
        </authorList>
    </citation>
    <scope>NUCLEOTIDE SEQUENCE [LARGE SCALE GENOMIC DNA]</scope>
    <source>
        <strain evidence="1 2">DSM 46770</strain>
    </source>
</reference>
<dbReference type="AlphaFoldDB" id="A0A4R6V1V5"/>
<sequence length="204" mass="21482">MMLIHTSSVIHFSFGGPGGGLRTPAHSWNIQLQIGHYLSSDGLPKASRPWRTPFWKLENRLRTLSGDREVICLKFSGAGAVPGTRFALGTRLGRPEVVRPPATGSFALAAAVFHPVSASERHSSSGRGSGAGALSLPNGVKPSSVSLTALIGPVSSAVTAGLTVRRRNQFDSMESKIGNGSLPFSGDGGTTVPWLLPVPYLLER</sequence>
<accession>A0A4R6V1V5</accession>
<evidence type="ECO:0000313" key="2">
    <source>
        <dbReference type="Proteomes" id="UP000295281"/>
    </source>
</evidence>
<gene>
    <name evidence="1" type="ORF">EV190_10653</name>
</gene>
<comment type="caution">
    <text evidence="1">The sequence shown here is derived from an EMBL/GenBank/DDBJ whole genome shotgun (WGS) entry which is preliminary data.</text>
</comment>
<dbReference type="Proteomes" id="UP000295281">
    <property type="component" value="Unassembled WGS sequence"/>
</dbReference>
<dbReference type="EMBL" id="SNYN01000006">
    <property type="protein sequence ID" value="TDQ52415.1"/>
    <property type="molecule type" value="Genomic_DNA"/>
</dbReference>